<dbReference type="EMBL" id="LR796258">
    <property type="protein sequence ID" value="CAB4132138.1"/>
    <property type="molecule type" value="Genomic_DNA"/>
</dbReference>
<feature type="region of interest" description="Disordered" evidence="1">
    <location>
        <begin position="88"/>
        <end position="107"/>
    </location>
</feature>
<protein>
    <submittedName>
        <fullName evidence="2">Uncharacterized protein</fullName>
    </submittedName>
</protein>
<name>A0A6J5LC11_9CAUD</name>
<feature type="compositionally biased region" description="Polar residues" evidence="1">
    <location>
        <begin position="98"/>
        <end position="107"/>
    </location>
</feature>
<organism evidence="2">
    <name type="scientific">uncultured Caudovirales phage</name>
    <dbReference type="NCBI Taxonomy" id="2100421"/>
    <lineage>
        <taxon>Viruses</taxon>
        <taxon>Duplodnaviria</taxon>
        <taxon>Heunggongvirae</taxon>
        <taxon>Uroviricota</taxon>
        <taxon>Caudoviricetes</taxon>
        <taxon>Peduoviridae</taxon>
        <taxon>Maltschvirus</taxon>
        <taxon>Maltschvirus maltsch</taxon>
    </lineage>
</organism>
<evidence type="ECO:0000313" key="2">
    <source>
        <dbReference type="EMBL" id="CAB4132138.1"/>
    </source>
</evidence>
<evidence type="ECO:0000256" key="1">
    <source>
        <dbReference type="SAM" id="MobiDB-lite"/>
    </source>
</evidence>
<reference evidence="2" key="1">
    <citation type="submission" date="2020-04" db="EMBL/GenBank/DDBJ databases">
        <authorList>
            <person name="Chiriac C."/>
            <person name="Salcher M."/>
            <person name="Ghai R."/>
            <person name="Kavagutti S V."/>
        </authorList>
    </citation>
    <scope>NUCLEOTIDE SEQUENCE</scope>
</reference>
<sequence>MTDFTQNPYDLPPDKVAAGKFRSTALTIPRPWVALAEIEHLGQVLQDDGCSPDLITIVFENTADYRNPWRIRAIGEIVPVETFTTKAPPAKEGASVGITFTQPDPGQ</sequence>
<accession>A0A6J5LC11</accession>
<proteinExistence type="predicted"/>
<gene>
    <name evidence="2" type="ORF">UFOVP134_41</name>
</gene>